<dbReference type="PANTHER" id="PTHR43111:SF1">
    <property type="entry name" value="ALDEHYDE DEHYDROGENASE B-RELATED"/>
    <property type="match status" value="1"/>
</dbReference>
<protein>
    <submittedName>
        <fullName evidence="3">Aldehyde/histidinol dehydrogenase</fullName>
    </submittedName>
</protein>
<feature type="domain" description="Aldehyde dehydrogenase" evidence="2">
    <location>
        <begin position="19"/>
        <end position="162"/>
    </location>
</feature>
<dbReference type="EMBL" id="MU839016">
    <property type="protein sequence ID" value="KAK1765179.1"/>
    <property type="molecule type" value="Genomic_DNA"/>
</dbReference>
<keyword evidence="4" id="KW-1185">Reference proteome</keyword>
<dbReference type="Proteomes" id="UP001244011">
    <property type="component" value="Unassembled WGS sequence"/>
</dbReference>
<evidence type="ECO:0000259" key="2">
    <source>
        <dbReference type="Pfam" id="PF00171"/>
    </source>
</evidence>
<dbReference type="RefSeq" id="XP_060281392.1">
    <property type="nucleotide sequence ID" value="XM_060430614.1"/>
</dbReference>
<dbReference type="GO" id="GO:0016620">
    <property type="term" value="F:oxidoreductase activity, acting on the aldehyde or oxo group of donors, NAD or NADP as acceptor"/>
    <property type="evidence" value="ECO:0007669"/>
    <property type="project" value="InterPro"/>
</dbReference>
<proteinExistence type="predicted"/>
<dbReference type="SUPFAM" id="SSF53720">
    <property type="entry name" value="ALDH-like"/>
    <property type="match status" value="1"/>
</dbReference>
<evidence type="ECO:0000313" key="4">
    <source>
        <dbReference type="Proteomes" id="UP001244011"/>
    </source>
</evidence>
<name>A0AAJ0FK52_9PEZI</name>
<comment type="caution">
    <text evidence="3">The sequence shown here is derived from an EMBL/GenBank/DDBJ whole genome shotgun (WGS) entry which is preliminary data.</text>
</comment>
<dbReference type="InterPro" id="IPR016161">
    <property type="entry name" value="Ald_DH/histidinol_DH"/>
</dbReference>
<organism evidence="3 4">
    <name type="scientific">Phialemonium atrogriseum</name>
    <dbReference type="NCBI Taxonomy" id="1093897"/>
    <lineage>
        <taxon>Eukaryota</taxon>
        <taxon>Fungi</taxon>
        <taxon>Dikarya</taxon>
        <taxon>Ascomycota</taxon>
        <taxon>Pezizomycotina</taxon>
        <taxon>Sordariomycetes</taxon>
        <taxon>Sordariomycetidae</taxon>
        <taxon>Cephalothecales</taxon>
        <taxon>Cephalothecaceae</taxon>
        <taxon>Phialemonium</taxon>
    </lineage>
</organism>
<dbReference type="InterPro" id="IPR016162">
    <property type="entry name" value="Ald_DH_N"/>
</dbReference>
<dbReference type="Gene3D" id="3.40.605.10">
    <property type="entry name" value="Aldehyde Dehydrogenase, Chain A, domain 1"/>
    <property type="match status" value="1"/>
</dbReference>
<dbReference type="AlphaFoldDB" id="A0AAJ0FK52"/>
<feature type="transmembrane region" description="Helical" evidence="1">
    <location>
        <begin position="450"/>
        <end position="478"/>
    </location>
</feature>
<dbReference type="GeneID" id="85313801"/>
<keyword evidence="1" id="KW-0812">Transmembrane</keyword>
<keyword evidence="1" id="KW-1133">Transmembrane helix</keyword>
<dbReference type="Gene3D" id="3.40.309.10">
    <property type="entry name" value="Aldehyde Dehydrogenase, Chain A, domain 2"/>
    <property type="match status" value="1"/>
</dbReference>
<accession>A0AAJ0FK52</accession>
<sequence length="489" mass="53472">MAKQFSKIRSAAIDGRAHNPFYRKVQLKKLHDKLADHATDIQKAIADDTGHRPAEVKAEYWLALRCVAESYTSIDPEQHLRDEYAIAASKDAPSAREPVGIVVIEPTTHTFVFSLLSALSPALAAGNCVIIQVDQTMLKTPRLLLEIVESALDRDIVQVTSKKATDSDIGYRHVRVLQNGSPEPQLANHLVSRPEARVVAVVERDADLEAAAEVLVRARFGLRGKSPYAPDVVLVNEWVKKDFLSAVAQCSIRFMPDAGDVTPASASRRKEGKGFLDEVAKEGLAKIVSSGAHGSVLEIEDRGSFVIQRKLRESCLAIHTVTSMDDAIDLSKSLGRLAASFVFTTTPEAAKYMCQFLDSDLSFVNQIPASLLFGPVSPQGKPLDMESFTRYDTPLFTLPKPQFVSRPVHTRVLDSILRGSSPRDLQRLDDEATARLPEPKRLKKGGDIGFFSQGIVTGGIVVLSTGVTCAGVLCYYAVKFARPRLQGLL</sequence>
<evidence type="ECO:0000256" key="1">
    <source>
        <dbReference type="SAM" id="Phobius"/>
    </source>
</evidence>
<dbReference type="Pfam" id="PF00171">
    <property type="entry name" value="Aldedh"/>
    <property type="match status" value="1"/>
</dbReference>
<evidence type="ECO:0000313" key="3">
    <source>
        <dbReference type="EMBL" id="KAK1765179.1"/>
    </source>
</evidence>
<reference evidence="3" key="1">
    <citation type="submission" date="2023-06" db="EMBL/GenBank/DDBJ databases">
        <title>Genome-scale phylogeny and comparative genomics of the fungal order Sordariales.</title>
        <authorList>
            <consortium name="Lawrence Berkeley National Laboratory"/>
            <person name="Hensen N."/>
            <person name="Bonometti L."/>
            <person name="Westerberg I."/>
            <person name="Brannstrom I.O."/>
            <person name="Guillou S."/>
            <person name="Cros-Aarteil S."/>
            <person name="Calhoun S."/>
            <person name="Haridas S."/>
            <person name="Kuo A."/>
            <person name="Mondo S."/>
            <person name="Pangilinan J."/>
            <person name="Riley R."/>
            <person name="Labutti K."/>
            <person name="Andreopoulos B."/>
            <person name="Lipzen A."/>
            <person name="Chen C."/>
            <person name="Yanf M."/>
            <person name="Daum C."/>
            <person name="Ng V."/>
            <person name="Clum A."/>
            <person name="Steindorff A."/>
            <person name="Ohm R."/>
            <person name="Martin F."/>
            <person name="Silar P."/>
            <person name="Natvig D."/>
            <person name="Lalanne C."/>
            <person name="Gautier V."/>
            <person name="Ament-Velasquez S.L."/>
            <person name="Kruys A."/>
            <person name="Hutchinson M.I."/>
            <person name="Powell A.J."/>
            <person name="Barry K."/>
            <person name="Miller A.N."/>
            <person name="Grigoriev I.V."/>
            <person name="Debuchy R."/>
            <person name="Gladieux P."/>
            <person name="Thoren M.H."/>
            <person name="Johannesson H."/>
        </authorList>
    </citation>
    <scope>NUCLEOTIDE SEQUENCE</scope>
    <source>
        <strain evidence="3">8032-3</strain>
    </source>
</reference>
<dbReference type="PANTHER" id="PTHR43111">
    <property type="entry name" value="ALDEHYDE DEHYDROGENASE B-RELATED"/>
    <property type="match status" value="1"/>
</dbReference>
<gene>
    <name evidence="3" type="ORF">QBC33DRAFT_571744</name>
</gene>
<dbReference type="InterPro" id="IPR016163">
    <property type="entry name" value="Ald_DH_C"/>
</dbReference>
<dbReference type="InterPro" id="IPR015590">
    <property type="entry name" value="Aldehyde_DH_dom"/>
</dbReference>
<keyword evidence="1" id="KW-0472">Membrane</keyword>